<feature type="region of interest" description="Disordered" evidence="1">
    <location>
        <begin position="49"/>
        <end position="76"/>
    </location>
</feature>
<reference evidence="2 3" key="1">
    <citation type="submission" date="2023-10" db="EMBL/GenBank/DDBJ databases">
        <title>Chromosome-scale genome assembly provides insights into flower coloration mechanisms of Canna indica.</title>
        <authorList>
            <person name="Li C."/>
        </authorList>
    </citation>
    <scope>NUCLEOTIDE SEQUENCE [LARGE SCALE GENOMIC DNA]</scope>
    <source>
        <tissue evidence="2">Flower</tissue>
    </source>
</reference>
<evidence type="ECO:0000313" key="3">
    <source>
        <dbReference type="Proteomes" id="UP001327560"/>
    </source>
</evidence>
<evidence type="ECO:0000256" key="1">
    <source>
        <dbReference type="SAM" id="MobiDB-lite"/>
    </source>
</evidence>
<accession>A0AAQ3QGV1</accession>
<dbReference type="EMBL" id="CP136895">
    <property type="protein sequence ID" value="WOL10589.1"/>
    <property type="molecule type" value="Genomic_DNA"/>
</dbReference>
<sequence>MNAADLCSAVTPLIKDGFGLRGSQDGPGSASPVEPETISVRPRRCCRRQIRERDAGETDEGEEGLPHRPHWPRRGRGRLPKVRHSYFLPLPPLQAAPRGRTGGLRLSLVEALKLPCSVEDFLHLYRCINRESSSWSSSSSSRLSHGSAGCGHSFSLYSC</sequence>
<proteinExistence type="predicted"/>
<gene>
    <name evidence="2" type="ORF">Cni_G19348</name>
</gene>
<protein>
    <submittedName>
        <fullName evidence="2">Uncharacterized protein</fullName>
    </submittedName>
</protein>
<feature type="compositionally biased region" description="Basic residues" evidence="1">
    <location>
        <begin position="67"/>
        <end position="76"/>
    </location>
</feature>
<keyword evidence="3" id="KW-1185">Reference proteome</keyword>
<evidence type="ECO:0000313" key="2">
    <source>
        <dbReference type="EMBL" id="WOL10589.1"/>
    </source>
</evidence>
<name>A0AAQ3QGV1_9LILI</name>
<organism evidence="2 3">
    <name type="scientific">Canna indica</name>
    <name type="common">Indian-shot</name>
    <dbReference type="NCBI Taxonomy" id="4628"/>
    <lineage>
        <taxon>Eukaryota</taxon>
        <taxon>Viridiplantae</taxon>
        <taxon>Streptophyta</taxon>
        <taxon>Embryophyta</taxon>
        <taxon>Tracheophyta</taxon>
        <taxon>Spermatophyta</taxon>
        <taxon>Magnoliopsida</taxon>
        <taxon>Liliopsida</taxon>
        <taxon>Zingiberales</taxon>
        <taxon>Cannaceae</taxon>
        <taxon>Canna</taxon>
    </lineage>
</organism>
<dbReference type="Proteomes" id="UP001327560">
    <property type="component" value="Chromosome 6"/>
</dbReference>
<dbReference type="AlphaFoldDB" id="A0AAQ3QGV1"/>